<feature type="region of interest" description="Disordered" evidence="1">
    <location>
        <begin position="1"/>
        <end position="296"/>
    </location>
</feature>
<dbReference type="Proteomes" id="UP001324427">
    <property type="component" value="Unassembled WGS sequence"/>
</dbReference>
<dbReference type="FunFam" id="2.20.70.10:FF:000028">
    <property type="entry name" value="WW domain-containing protein"/>
    <property type="match status" value="1"/>
</dbReference>
<accession>A0AAV9J616</accession>
<feature type="compositionally biased region" description="Low complexity" evidence="1">
    <location>
        <begin position="263"/>
        <end position="278"/>
    </location>
</feature>
<feature type="compositionally biased region" description="Polar residues" evidence="1">
    <location>
        <begin position="458"/>
        <end position="469"/>
    </location>
</feature>
<dbReference type="SUPFAM" id="SSF51045">
    <property type="entry name" value="WW domain"/>
    <property type="match status" value="1"/>
</dbReference>
<dbReference type="InterPro" id="IPR018946">
    <property type="entry name" value="PhoD-like_MPP"/>
</dbReference>
<feature type="compositionally biased region" description="Low complexity" evidence="1">
    <location>
        <begin position="343"/>
        <end position="356"/>
    </location>
</feature>
<dbReference type="SMART" id="SM00456">
    <property type="entry name" value="WW"/>
    <property type="match status" value="1"/>
</dbReference>
<dbReference type="PANTHER" id="PTHR46689">
    <property type="entry name" value="MEMBRANE PROTEIN, PUTATIVE-RELATED"/>
    <property type="match status" value="1"/>
</dbReference>
<sequence>MAHDDELFLKPESNPVVTGAAPSETPRPLRITKQSSPGSGSSSSGGAEEPRQQWAQYRIPPSAASQQMFGAPTSPPPSGPLPYPDQQRRKATGSEGGGGRAPSRTATPLDAAEEGRAGARRMASEDSPGAGSGHGRRARFDASDPHRPTVSGYGQSPSPPSQGSARLAERRRTSAKNIVPPDSPGGPEPPHKSDEDEDQESGTLFSIPVMRNATQPGQAAPAAEAGDFQHFYPPPLSAPAASTSQGTPADGRLHIPNPSGVNRLSSTASNATTRASRGSPPPPETPIDDASDGLPLGLSGIEARYAASGIPGTNTLNEMQAQSAAAAARRAHYASPQPQRGTPPVQIQQPQPQAHQLSGGRWSPTERPGSNPHGPPIAFQGVEEVDSRGPTATRNRQPSYPAPGQASARTNEQLEAGLNNLNLGAHDEPPPAYEPPTAGSVHSPYPNEKGIRAHNASPARSTTSNSSRKSLVDPNLGQHPAFANRQRSGQSPSPQPGAQQNGTPHGMAPINVTGANQSASPGPSGAGPASPPPLPEGWIAHLDNNSGQYYYIHLPTQSTQWEFPKGPTPLNLQEPMSPTGTIVGGFNNPLASPVSSVFKQPLASPGFGPVPQSATYERNSMLSMNSLASPTAAGFTGPPPAAGVDLYKVAPTNGVYFGPYLRYTNMDLERGLWLGSIMLVTDAAQPPTIHIHQSTDLSPNPRQLKAHPIHSHQRWIFYRYDVDLRMEEEQAAKWTYAITSHLGCTRYEFLVAGRYENSWRFVAHSGNDFALNVSANERTRLGGVGLMWKDVLLKHQECGGFHTQIGLGGQIYADRLWKDIPALKQWTQMSGKENRKNAPWSPKLDEDVSHAFFHYYTSHFDQPAVREAFAQIPQVCCLDDHDIFDGYGSYPEYMQQSHTFKNLGRIGIDMYLLFQHHTTHEILRAVSNDIDLFTITGQGWHFLKYLGPAVVLVGPDTRSERNTHQVMAGPTYQGLFPKVAVLPPSVQHCLWLFPVPMIYPRLEAVEQVAHVATTGKKVVTGGFNMLGKVAGGVAGVIGAKGVVQGGFDGVKRAVGKSGLMQNVLSPFGEVEVLDELRDMWTHESKDLERTYIIRTLQGIAHNKSMRMTFLSGSVNVCGAGLVHDPAHPSDHKTMYQLISASIVNAPSPGYVIKLLHNNKPLYIPANGHRSTPSQPTDTKEDMMEIFAADVDGRPRETRRLMGRRNYLACVAYDPEVVQGAFGTVVTPGQGGGRLSLAADFMVQGDGAYGQPMKYGPVIIPSLEYGR</sequence>
<feature type="compositionally biased region" description="Low complexity" evidence="1">
    <location>
        <begin position="484"/>
        <end position="502"/>
    </location>
</feature>
<feature type="compositionally biased region" description="Pro residues" evidence="1">
    <location>
        <begin position="73"/>
        <end position="83"/>
    </location>
</feature>
<dbReference type="GO" id="GO:0016020">
    <property type="term" value="C:membrane"/>
    <property type="evidence" value="ECO:0007669"/>
    <property type="project" value="TreeGrafter"/>
</dbReference>
<name>A0AAV9J616_9PEZI</name>
<protein>
    <recommendedName>
        <fullName evidence="2">WW domain-containing protein</fullName>
    </recommendedName>
</protein>
<feature type="compositionally biased region" description="Basic and acidic residues" evidence="1">
    <location>
        <begin position="138"/>
        <end position="147"/>
    </location>
</feature>
<dbReference type="AlphaFoldDB" id="A0AAV9J616"/>
<comment type="caution">
    <text evidence="3">The sequence shown here is derived from an EMBL/GenBank/DDBJ whole genome shotgun (WGS) entry which is preliminary data.</text>
</comment>
<dbReference type="Gene3D" id="2.20.70.10">
    <property type="match status" value="1"/>
</dbReference>
<organism evidence="3 4">
    <name type="scientific">Oleoguttula mirabilis</name>
    <dbReference type="NCBI Taxonomy" id="1507867"/>
    <lineage>
        <taxon>Eukaryota</taxon>
        <taxon>Fungi</taxon>
        <taxon>Dikarya</taxon>
        <taxon>Ascomycota</taxon>
        <taxon>Pezizomycotina</taxon>
        <taxon>Dothideomycetes</taxon>
        <taxon>Dothideomycetidae</taxon>
        <taxon>Mycosphaerellales</taxon>
        <taxon>Teratosphaeriaceae</taxon>
        <taxon>Oleoguttula</taxon>
    </lineage>
</organism>
<evidence type="ECO:0000259" key="2">
    <source>
        <dbReference type="PROSITE" id="PS50020"/>
    </source>
</evidence>
<dbReference type="Gene3D" id="3.60.21.70">
    <property type="entry name" value="PhoD-like phosphatase"/>
    <property type="match status" value="1"/>
</dbReference>
<dbReference type="CDD" id="cd07389">
    <property type="entry name" value="MPP_PhoD"/>
    <property type="match status" value="1"/>
</dbReference>
<proteinExistence type="predicted"/>
<feature type="domain" description="WW" evidence="2">
    <location>
        <begin position="532"/>
        <end position="566"/>
    </location>
</feature>
<dbReference type="EMBL" id="JAVFHQ010000070">
    <property type="protein sequence ID" value="KAK4540301.1"/>
    <property type="molecule type" value="Genomic_DNA"/>
</dbReference>
<dbReference type="PROSITE" id="PS50020">
    <property type="entry name" value="WW_DOMAIN_2"/>
    <property type="match status" value="1"/>
</dbReference>
<evidence type="ECO:0000256" key="1">
    <source>
        <dbReference type="SAM" id="MobiDB-lite"/>
    </source>
</evidence>
<gene>
    <name evidence="3" type="ORF">LTR36_009613</name>
</gene>
<feature type="compositionally biased region" description="Low complexity" evidence="1">
    <location>
        <begin position="518"/>
        <end position="528"/>
    </location>
</feature>
<feature type="compositionally biased region" description="Low complexity" evidence="1">
    <location>
        <begin position="151"/>
        <end position="164"/>
    </location>
</feature>
<dbReference type="InterPro" id="IPR038607">
    <property type="entry name" value="PhoD-like_sf"/>
</dbReference>
<dbReference type="Pfam" id="PF19050">
    <property type="entry name" value="PhoD_2"/>
    <property type="match status" value="1"/>
</dbReference>
<reference evidence="3 4" key="1">
    <citation type="submission" date="2021-11" db="EMBL/GenBank/DDBJ databases">
        <title>Black yeast isolated from Biological Soil Crust.</title>
        <authorList>
            <person name="Kurbessoian T."/>
        </authorList>
    </citation>
    <scope>NUCLEOTIDE SEQUENCE [LARGE SCALE GENOMIC DNA]</scope>
    <source>
        <strain evidence="3 4">CCFEE 5522</strain>
    </source>
</reference>
<feature type="compositionally biased region" description="Low complexity" evidence="1">
    <location>
        <begin position="35"/>
        <end position="46"/>
    </location>
</feature>
<feature type="compositionally biased region" description="Low complexity" evidence="1">
    <location>
        <begin position="411"/>
        <end position="424"/>
    </location>
</feature>
<feature type="compositionally biased region" description="Low complexity" evidence="1">
    <location>
        <begin position="213"/>
        <end position="226"/>
    </location>
</feature>
<dbReference type="InterPro" id="IPR036020">
    <property type="entry name" value="WW_dom_sf"/>
</dbReference>
<evidence type="ECO:0000313" key="3">
    <source>
        <dbReference type="EMBL" id="KAK4540301.1"/>
    </source>
</evidence>
<feature type="region of interest" description="Disordered" evidence="1">
    <location>
        <begin position="320"/>
        <end position="537"/>
    </location>
</feature>
<dbReference type="InterPro" id="IPR043904">
    <property type="entry name" value="PhoD_2-like"/>
</dbReference>
<dbReference type="Pfam" id="PF00397">
    <property type="entry name" value="WW"/>
    <property type="match status" value="1"/>
</dbReference>
<dbReference type="InterPro" id="IPR001202">
    <property type="entry name" value="WW_dom"/>
</dbReference>
<keyword evidence="4" id="KW-1185">Reference proteome</keyword>
<dbReference type="CDD" id="cd00201">
    <property type="entry name" value="WW"/>
    <property type="match status" value="1"/>
</dbReference>
<evidence type="ECO:0000313" key="4">
    <source>
        <dbReference type="Proteomes" id="UP001324427"/>
    </source>
</evidence>
<dbReference type="PROSITE" id="PS01159">
    <property type="entry name" value="WW_DOMAIN_1"/>
    <property type="match status" value="1"/>
</dbReference>
<dbReference type="PANTHER" id="PTHR46689:SF2">
    <property type="entry name" value="WW DOMAIN PROTEIN (AFU_ORTHOLOGUE AFUA_6G06520)"/>
    <property type="match status" value="1"/>
</dbReference>